<dbReference type="AlphaFoldDB" id="A0A9D4EGT8"/>
<accession>A0A9D4EGT8</accession>
<sequence>MIAANSIKPAQTASYSQAVLVSCWFQKPFSLCFLLAKGLRKLIKPNFPTKRINSARVYYLFPGSCPLLPEPPLPASFFTRTPGSKVLGELLEGDAPFFRRHPDVIRFQTGFSMLQKNETSKEFFQLVSLFSPTLYCQHQLIGWWTSLRAAGRDHGVGCSVEP</sequence>
<dbReference type="Proteomes" id="UP000828390">
    <property type="component" value="Unassembled WGS sequence"/>
</dbReference>
<evidence type="ECO:0000313" key="1">
    <source>
        <dbReference type="EMBL" id="KAH3779423.1"/>
    </source>
</evidence>
<keyword evidence="2" id="KW-1185">Reference proteome</keyword>
<name>A0A9D4EGT8_DREPO</name>
<proteinExistence type="predicted"/>
<protein>
    <submittedName>
        <fullName evidence="1">Uncharacterized protein</fullName>
    </submittedName>
</protein>
<reference evidence="1" key="2">
    <citation type="submission" date="2020-11" db="EMBL/GenBank/DDBJ databases">
        <authorList>
            <person name="McCartney M.A."/>
            <person name="Auch B."/>
            <person name="Kono T."/>
            <person name="Mallez S."/>
            <person name="Becker A."/>
            <person name="Gohl D.M."/>
            <person name="Silverstein K.A.T."/>
            <person name="Koren S."/>
            <person name="Bechman K.B."/>
            <person name="Herman A."/>
            <person name="Abrahante J.E."/>
            <person name="Garbe J."/>
        </authorList>
    </citation>
    <scope>NUCLEOTIDE SEQUENCE</scope>
    <source>
        <strain evidence="1">Duluth1</strain>
        <tissue evidence="1">Whole animal</tissue>
    </source>
</reference>
<dbReference type="EMBL" id="JAIWYP010000008">
    <property type="protein sequence ID" value="KAH3779423.1"/>
    <property type="molecule type" value="Genomic_DNA"/>
</dbReference>
<evidence type="ECO:0000313" key="2">
    <source>
        <dbReference type="Proteomes" id="UP000828390"/>
    </source>
</evidence>
<organism evidence="1 2">
    <name type="scientific">Dreissena polymorpha</name>
    <name type="common">Zebra mussel</name>
    <name type="synonym">Mytilus polymorpha</name>
    <dbReference type="NCBI Taxonomy" id="45954"/>
    <lineage>
        <taxon>Eukaryota</taxon>
        <taxon>Metazoa</taxon>
        <taxon>Spiralia</taxon>
        <taxon>Lophotrochozoa</taxon>
        <taxon>Mollusca</taxon>
        <taxon>Bivalvia</taxon>
        <taxon>Autobranchia</taxon>
        <taxon>Heteroconchia</taxon>
        <taxon>Euheterodonta</taxon>
        <taxon>Imparidentia</taxon>
        <taxon>Neoheterodontei</taxon>
        <taxon>Myida</taxon>
        <taxon>Dreissenoidea</taxon>
        <taxon>Dreissenidae</taxon>
        <taxon>Dreissena</taxon>
    </lineage>
</organism>
<gene>
    <name evidence="1" type="ORF">DPMN_157226</name>
</gene>
<comment type="caution">
    <text evidence="1">The sequence shown here is derived from an EMBL/GenBank/DDBJ whole genome shotgun (WGS) entry which is preliminary data.</text>
</comment>
<reference evidence="1" key="1">
    <citation type="journal article" date="2019" name="bioRxiv">
        <title>The Genome of the Zebra Mussel, Dreissena polymorpha: A Resource for Invasive Species Research.</title>
        <authorList>
            <person name="McCartney M.A."/>
            <person name="Auch B."/>
            <person name="Kono T."/>
            <person name="Mallez S."/>
            <person name="Zhang Y."/>
            <person name="Obille A."/>
            <person name="Becker A."/>
            <person name="Abrahante J.E."/>
            <person name="Garbe J."/>
            <person name="Badalamenti J.P."/>
            <person name="Herman A."/>
            <person name="Mangelson H."/>
            <person name="Liachko I."/>
            <person name="Sullivan S."/>
            <person name="Sone E.D."/>
            <person name="Koren S."/>
            <person name="Silverstein K.A.T."/>
            <person name="Beckman K.B."/>
            <person name="Gohl D.M."/>
        </authorList>
    </citation>
    <scope>NUCLEOTIDE SEQUENCE</scope>
    <source>
        <strain evidence="1">Duluth1</strain>
        <tissue evidence="1">Whole animal</tissue>
    </source>
</reference>